<keyword evidence="5" id="KW-0235">DNA replication</keyword>
<keyword evidence="9" id="KW-0239">DNA-directed DNA polymerase</keyword>
<evidence type="ECO:0000256" key="1">
    <source>
        <dbReference type="ARBA" id="ARBA00012417"/>
    </source>
</evidence>
<dbReference type="InterPro" id="IPR017961">
    <property type="entry name" value="DNA_pol_Y-fam_little_finger"/>
</dbReference>
<dbReference type="EC" id="2.7.7.7" evidence="1"/>
<organism evidence="15 16">
    <name type="scientific">Pythium insidiosum</name>
    <name type="common">Pythiosis disease agent</name>
    <dbReference type="NCBI Taxonomy" id="114742"/>
    <lineage>
        <taxon>Eukaryota</taxon>
        <taxon>Sar</taxon>
        <taxon>Stramenopiles</taxon>
        <taxon>Oomycota</taxon>
        <taxon>Peronosporomycetes</taxon>
        <taxon>Pythiales</taxon>
        <taxon>Pythiaceae</taxon>
        <taxon>Pythium</taxon>
    </lineage>
</organism>
<dbReference type="Gene3D" id="3.30.160.60">
    <property type="entry name" value="Classic Zinc Finger"/>
    <property type="match status" value="1"/>
</dbReference>
<keyword evidence="4" id="KW-0548">Nucleotidyltransferase</keyword>
<evidence type="ECO:0000256" key="10">
    <source>
        <dbReference type="ARBA" id="ARBA00023204"/>
    </source>
</evidence>
<dbReference type="InterPro" id="IPR001126">
    <property type="entry name" value="UmuC"/>
</dbReference>
<dbReference type="GO" id="GO:0003887">
    <property type="term" value="F:DNA-directed DNA polymerase activity"/>
    <property type="evidence" value="ECO:0007669"/>
    <property type="project" value="UniProtKB-KW"/>
</dbReference>
<proteinExistence type="inferred from homology"/>
<accession>A0AAD5QCA0</accession>
<dbReference type="GO" id="GO:0005634">
    <property type="term" value="C:nucleus"/>
    <property type="evidence" value="ECO:0007669"/>
    <property type="project" value="TreeGrafter"/>
</dbReference>
<keyword evidence="12" id="KW-0175">Coiled coil</keyword>
<evidence type="ECO:0000256" key="7">
    <source>
        <dbReference type="ARBA" id="ARBA00022763"/>
    </source>
</evidence>
<dbReference type="InterPro" id="IPR036775">
    <property type="entry name" value="DNA_pol_Y-fam_lit_finger_sf"/>
</dbReference>
<feature type="region of interest" description="Disordered" evidence="13">
    <location>
        <begin position="536"/>
        <end position="591"/>
    </location>
</feature>
<keyword evidence="3" id="KW-0808">Transferase</keyword>
<evidence type="ECO:0000256" key="6">
    <source>
        <dbReference type="ARBA" id="ARBA00022723"/>
    </source>
</evidence>
<dbReference type="Proteomes" id="UP001209570">
    <property type="component" value="Unassembled WGS sequence"/>
</dbReference>
<name>A0AAD5QCA0_PYTIN</name>
<dbReference type="Gene3D" id="1.10.150.20">
    <property type="entry name" value="5' to 3' exonuclease, C-terminal subdomain"/>
    <property type="match status" value="1"/>
</dbReference>
<evidence type="ECO:0000313" key="15">
    <source>
        <dbReference type="EMBL" id="KAJ0404195.1"/>
    </source>
</evidence>
<dbReference type="SUPFAM" id="SSF100879">
    <property type="entry name" value="Lesion bypass DNA polymerase (Y-family), little finger domain"/>
    <property type="match status" value="1"/>
</dbReference>
<comment type="caution">
    <text evidence="15">The sequence shown here is derived from an EMBL/GenBank/DDBJ whole genome shotgun (WGS) entry which is preliminary data.</text>
</comment>
<dbReference type="FunFam" id="1.10.150.810:FF:000003">
    <property type="entry name" value="DNA polymerase kappa subunit"/>
    <property type="match status" value="1"/>
</dbReference>
<keyword evidence="8" id="KW-0460">Magnesium</keyword>
<dbReference type="EMBL" id="JAKCXM010000067">
    <property type="protein sequence ID" value="KAJ0404195.1"/>
    <property type="molecule type" value="Genomic_DNA"/>
</dbReference>
<keyword evidence="16" id="KW-1185">Reference proteome</keyword>
<dbReference type="GO" id="GO:0006260">
    <property type="term" value="P:DNA replication"/>
    <property type="evidence" value="ECO:0007669"/>
    <property type="project" value="UniProtKB-KW"/>
</dbReference>
<feature type="compositionally biased region" description="Acidic residues" evidence="13">
    <location>
        <begin position="224"/>
        <end position="246"/>
    </location>
</feature>
<protein>
    <recommendedName>
        <fullName evidence="2">DNA polymerase kappa</fullName>
        <ecNumber evidence="1">2.7.7.7</ecNumber>
    </recommendedName>
</protein>
<feature type="region of interest" description="Disordered" evidence="13">
    <location>
        <begin position="223"/>
        <end position="246"/>
    </location>
</feature>
<dbReference type="InterPro" id="IPR043502">
    <property type="entry name" value="DNA/RNA_pol_sf"/>
</dbReference>
<evidence type="ECO:0000256" key="12">
    <source>
        <dbReference type="SAM" id="Coils"/>
    </source>
</evidence>
<evidence type="ECO:0000256" key="13">
    <source>
        <dbReference type="SAM" id="MobiDB-lite"/>
    </source>
</evidence>
<dbReference type="InterPro" id="IPR050116">
    <property type="entry name" value="DNA_polymerase-Y"/>
</dbReference>
<evidence type="ECO:0000256" key="4">
    <source>
        <dbReference type="ARBA" id="ARBA00022695"/>
    </source>
</evidence>
<dbReference type="GO" id="GO:0006281">
    <property type="term" value="P:DNA repair"/>
    <property type="evidence" value="ECO:0007669"/>
    <property type="project" value="UniProtKB-KW"/>
</dbReference>
<keyword evidence="10" id="KW-0234">DNA repair</keyword>
<reference evidence="15" key="1">
    <citation type="submission" date="2021-12" db="EMBL/GenBank/DDBJ databases">
        <title>Prjna785345.</title>
        <authorList>
            <person name="Rujirawat T."/>
            <person name="Krajaejun T."/>
        </authorList>
    </citation>
    <scope>NUCLEOTIDE SEQUENCE</scope>
    <source>
        <strain evidence="15">Pi057C3</strain>
    </source>
</reference>
<evidence type="ECO:0000256" key="8">
    <source>
        <dbReference type="ARBA" id="ARBA00022842"/>
    </source>
</evidence>
<dbReference type="Gene3D" id="3.40.1170.60">
    <property type="match status" value="1"/>
</dbReference>
<dbReference type="CDD" id="cd03586">
    <property type="entry name" value="PolY_Pol_IV_kappa"/>
    <property type="match status" value="1"/>
</dbReference>
<dbReference type="Gene3D" id="3.30.1490.100">
    <property type="entry name" value="DNA polymerase, Y-family, little finger domain"/>
    <property type="match status" value="1"/>
</dbReference>
<dbReference type="FunFam" id="3.40.1170.60:FF:000002">
    <property type="entry name" value="Polymerase (DNA directed) kappa"/>
    <property type="match status" value="1"/>
</dbReference>
<comment type="catalytic activity">
    <reaction evidence="11">
        <text>DNA(n) + a 2'-deoxyribonucleoside 5'-triphosphate = DNA(n+1) + diphosphate</text>
        <dbReference type="Rhea" id="RHEA:22508"/>
        <dbReference type="Rhea" id="RHEA-COMP:17339"/>
        <dbReference type="Rhea" id="RHEA-COMP:17340"/>
        <dbReference type="ChEBI" id="CHEBI:33019"/>
        <dbReference type="ChEBI" id="CHEBI:61560"/>
        <dbReference type="ChEBI" id="CHEBI:173112"/>
        <dbReference type="EC" id="2.7.7.7"/>
    </reaction>
</comment>
<sequence>MDTATPSTAAKMPTAGEAAQLFVFTAQKAGMQGIDKAHVQKVVFEMSKDSAFFQNSMRQNAKVEARIAEMQSKLEGLTPARRETLRRQIDQMIAAMEAQRELQRTKVVVDMDMFYAAVEMRDNPALRGKPVAVGGMSMLSTTNYEARKYGVRAAMPGFIGKELCPELVLVPPRFEQYTAVSKQIRAIVEQYDPDFRALSLDEVYCDITDYMDAHWTRYAASMTAEEDGHEDEDDDDDDDAKSDEDDASVAPALLRQREAVAAAIVAELRQKIFEETQLTASAGVAANSMLAKICSDMNKPNGQFVLPFSRDRIVAFMRSLPVRKIGGIGKVMEKVLGALGVETAQDLFDRRVEIFHVFTPRTAQWLLQVALGIHASSERSSGDDEASHRKSYSRERTFRGISDPRWLEKICRDLCDMLEQDLSHGAHGGKTVTLKLKCVDFSVKTRAVSTVRTLHTSDDLFDVASELLRKELPLQLRLMGVRVSALVPLGDSQNKRANGDAAQGTRRRQAVIERFARAEQPYDPFEELEQRLSDAASVVSGSRSEDDAAAEGGRHRQLGIQSFATDSMATADPFEDHEMPPSGPKKRKLGGRQPLLAGAAAHEEKTERDSASSFQPCPVCGKMINASNVITIALHVDSCLQQTKGGGAQRGIQGFLTR</sequence>
<dbReference type="GO" id="GO:0046872">
    <property type="term" value="F:metal ion binding"/>
    <property type="evidence" value="ECO:0007669"/>
    <property type="project" value="UniProtKB-KW"/>
</dbReference>
<dbReference type="GO" id="GO:0042276">
    <property type="term" value="P:error-prone translesion synthesis"/>
    <property type="evidence" value="ECO:0007669"/>
    <property type="project" value="TreeGrafter"/>
</dbReference>
<gene>
    <name evidence="15" type="ORF">P43SY_002038</name>
</gene>
<dbReference type="InterPro" id="IPR043128">
    <property type="entry name" value="Rev_trsase/Diguanyl_cyclase"/>
</dbReference>
<dbReference type="Gene3D" id="3.30.70.270">
    <property type="match status" value="1"/>
</dbReference>
<dbReference type="Pfam" id="PF11799">
    <property type="entry name" value="IMS_C"/>
    <property type="match status" value="1"/>
</dbReference>
<dbReference type="InterPro" id="IPR022880">
    <property type="entry name" value="DNApol_IV"/>
</dbReference>
<evidence type="ECO:0000313" key="16">
    <source>
        <dbReference type="Proteomes" id="UP001209570"/>
    </source>
</evidence>
<evidence type="ECO:0000256" key="2">
    <source>
        <dbReference type="ARBA" id="ARBA00016178"/>
    </source>
</evidence>
<dbReference type="Gene3D" id="1.10.150.810">
    <property type="match status" value="1"/>
</dbReference>
<dbReference type="PANTHER" id="PTHR11076">
    <property type="entry name" value="DNA REPAIR POLYMERASE UMUC / TRANSFERASE FAMILY MEMBER"/>
    <property type="match status" value="1"/>
</dbReference>
<feature type="domain" description="UmuC" evidence="14">
    <location>
        <begin position="106"/>
        <end position="329"/>
    </location>
</feature>
<evidence type="ECO:0000256" key="9">
    <source>
        <dbReference type="ARBA" id="ARBA00022932"/>
    </source>
</evidence>
<feature type="coiled-coil region" evidence="12">
    <location>
        <begin position="53"/>
        <end position="102"/>
    </location>
</feature>
<keyword evidence="7" id="KW-0227">DNA damage</keyword>
<dbReference type="GO" id="GO:0003684">
    <property type="term" value="F:damaged DNA binding"/>
    <property type="evidence" value="ECO:0007669"/>
    <property type="project" value="InterPro"/>
</dbReference>
<feature type="compositionally biased region" description="Polar residues" evidence="13">
    <location>
        <begin position="559"/>
        <end position="568"/>
    </location>
</feature>
<dbReference type="PANTHER" id="PTHR11076:SF33">
    <property type="entry name" value="DNA POLYMERASE KAPPA"/>
    <property type="match status" value="1"/>
</dbReference>
<evidence type="ECO:0000259" key="14">
    <source>
        <dbReference type="PROSITE" id="PS50173"/>
    </source>
</evidence>
<dbReference type="FunFam" id="3.30.1490.100:FF:000004">
    <property type="entry name" value="DNA polymerase IV"/>
    <property type="match status" value="1"/>
</dbReference>
<dbReference type="Pfam" id="PF00817">
    <property type="entry name" value="IMS"/>
    <property type="match status" value="1"/>
</dbReference>
<dbReference type="PROSITE" id="PS50173">
    <property type="entry name" value="UMUC"/>
    <property type="match status" value="1"/>
</dbReference>
<evidence type="ECO:0000256" key="11">
    <source>
        <dbReference type="ARBA" id="ARBA00049244"/>
    </source>
</evidence>
<dbReference type="HAMAP" id="MF_01113">
    <property type="entry name" value="DNApol_IV"/>
    <property type="match status" value="1"/>
</dbReference>
<keyword evidence="6" id="KW-0479">Metal-binding</keyword>
<dbReference type="AlphaFoldDB" id="A0AAD5QCA0"/>
<evidence type="ECO:0000256" key="5">
    <source>
        <dbReference type="ARBA" id="ARBA00022705"/>
    </source>
</evidence>
<dbReference type="SUPFAM" id="SSF56672">
    <property type="entry name" value="DNA/RNA polymerases"/>
    <property type="match status" value="1"/>
</dbReference>
<evidence type="ECO:0000256" key="3">
    <source>
        <dbReference type="ARBA" id="ARBA00022679"/>
    </source>
</evidence>